<name>A0A381YV11_9ZZZZ</name>
<dbReference type="EMBL" id="UINC01019041">
    <property type="protein sequence ID" value="SVA80431.1"/>
    <property type="molecule type" value="Genomic_DNA"/>
</dbReference>
<evidence type="ECO:0000313" key="1">
    <source>
        <dbReference type="EMBL" id="SVA80431.1"/>
    </source>
</evidence>
<organism evidence="1">
    <name type="scientific">marine metagenome</name>
    <dbReference type="NCBI Taxonomy" id="408172"/>
    <lineage>
        <taxon>unclassified sequences</taxon>
        <taxon>metagenomes</taxon>
        <taxon>ecological metagenomes</taxon>
    </lineage>
</organism>
<sequence length="48" mass="5882">MLDEKFSKVIKNYLIFVPHAMKQVTQYERSWKDYLLKQKSSKKKEMKS</sequence>
<protein>
    <submittedName>
        <fullName evidence="1">Uncharacterized protein</fullName>
    </submittedName>
</protein>
<reference evidence="1" key="1">
    <citation type="submission" date="2018-05" db="EMBL/GenBank/DDBJ databases">
        <authorList>
            <person name="Lanie J.A."/>
            <person name="Ng W.-L."/>
            <person name="Kazmierczak K.M."/>
            <person name="Andrzejewski T.M."/>
            <person name="Davidsen T.M."/>
            <person name="Wayne K.J."/>
            <person name="Tettelin H."/>
            <person name="Glass J.I."/>
            <person name="Rusch D."/>
            <person name="Podicherti R."/>
            <person name="Tsui H.-C.T."/>
            <person name="Winkler M.E."/>
        </authorList>
    </citation>
    <scope>NUCLEOTIDE SEQUENCE</scope>
</reference>
<dbReference type="AlphaFoldDB" id="A0A381YV11"/>
<proteinExistence type="predicted"/>
<accession>A0A381YV11</accession>
<gene>
    <name evidence="1" type="ORF">METZ01_LOCUS133285</name>
</gene>